<keyword evidence="3" id="KW-1185">Reference proteome</keyword>
<dbReference type="Pfam" id="PF07258">
    <property type="entry name" value="COMM_domain"/>
    <property type="match status" value="1"/>
</dbReference>
<dbReference type="Proteomes" id="UP000796880">
    <property type="component" value="Unassembled WGS sequence"/>
</dbReference>
<evidence type="ECO:0000259" key="1">
    <source>
        <dbReference type="Pfam" id="PF07258"/>
    </source>
</evidence>
<sequence>MDEDTLYLQLHKLSGMKSEEALDQLVSTLWKTRKTGLRSYQDKSHLQSLLNLPSISDLDPVHNELSDKNVGLMHTQLLACLRSLIRKCVYGSFTGDDLLKLFPADLPIELQSILLVLFQKHQSQWMEDISREQRSLPRTSISNQVKEGAPPIFTSLPSSSAFAPLWPRQDDPVDRLNQNDFEASTPIISDTNVSRLASLRDVGPPENLGNLPRLKSMNWTMDNCSSGKANRSAIISLKMQDYTKSTSGEIEVKFQLTRDTLEAMLRSMTYISEQLSGMAGSSLEPMQKKQKQ</sequence>
<gene>
    <name evidence="2" type="ORF">FNV43_RR15386</name>
</gene>
<accession>A0A8K0ECQ9</accession>
<protein>
    <recommendedName>
        <fullName evidence="1">COMM domain-containing protein</fullName>
    </recommendedName>
</protein>
<organism evidence="2 3">
    <name type="scientific">Rhamnella rubrinervis</name>
    <dbReference type="NCBI Taxonomy" id="2594499"/>
    <lineage>
        <taxon>Eukaryota</taxon>
        <taxon>Viridiplantae</taxon>
        <taxon>Streptophyta</taxon>
        <taxon>Embryophyta</taxon>
        <taxon>Tracheophyta</taxon>
        <taxon>Spermatophyta</taxon>
        <taxon>Magnoliopsida</taxon>
        <taxon>eudicotyledons</taxon>
        <taxon>Gunneridae</taxon>
        <taxon>Pentapetalae</taxon>
        <taxon>rosids</taxon>
        <taxon>fabids</taxon>
        <taxon>Rosales</taxon>
        <taxon>Rhamnaceae</taxon>
        <taxon>rhamnoid group</taxon>
        <taxon>Rhamneae</taxon>
        <taxon>Rhamnella</taxon>
    </lineage>
</organism>
<evidence type="ECO:0000313" key="2">
    <source>
        <dbReference type="EMBL" id="KAF3441472.1"/>
    </source>
</evidence>
<name>A0A8K0ECQ9_9ROSA</name>
<dbReference type="OrthoDB" id="1915155at2759"/>
<feature type="domain" description="COMM" evidence="1">
    <location>
        <begin position="210"/>
        <end position="269"/>
    </location>
</feature>
<dbReference type="InterPro" id="IPR037360">
    <property type="entry name" value="COMMD9"/>
</dbReference>
<proteinExistence type="predicted"/>
<dbReference type="AlphaFoldDB" id="A0A8K0ECQ9"/>
<dbReference type="PANTHER" id="PTHR15663">
    <property type="entry name" value="COMM DOMAIN-CONTAINING PROTEIN 9"/>
    <property type="match status" value="1"/>
</dbReference>
<evidence type="ECO:0000313" key="3">
    <source>
        <dbReference type="Proteomes" id="UP000796880"/>
    </source>
</evidence>
<reference evidence="2" key="1">
    <citation type="submission" date="2020-03" db="EMBL/GenBank/DDBJ databases">
        <title>A high-quality chromosome-level genome assembly of a woody plant with both climbing and erect habits, Rhamnella rubrinervis.</title>
        <authorList>
            <person name="Lu Z."/>
            <person name="Yang Y."/>
            <person name="Zhu X."/>
            <person name="Sun Y."/>
        </authorList>
    </citation>
    <scope>NUCLEOTIDE SEQUENCE</scope>
    <source>
        <strain evidence="2">BYM</strain>
        <tissue evidence="2">Leaf</tissue>
    </source>
</reference>
<dbReference type="EMBL" id="VOIH02000007">
    <property type="protein sequence ID" value="KAF3441472.1"/>
    <property type="molecule type" value="Genomic_DNA"/>
</dbReference>
<dbReference type="InterPro" id="IPR017920">
    <property type="entry name" value="COMM"/>
</dbReference>
<comment type="caution">
    <text evidence="2">The sequence shown here is derived from an EMBL/GenBank/DDBJ whole genome shotgun (WGS) entry which is preliminary data.</text>
</comment>
<dbReference type="PANTHER" id="PTHR15663:SF6">
    <property type="entry name" value="COMM DOMAIN-CONTAINING PROTEIN-RELATED"/>
    <property type="match status" value="1"/>
</dbReference>